<dbReference type="EMBL" id="MU266333">
    <property type="protein sequence ID" value="KAH7930358.1"/>
    <property type="molecule type" value="Genomic_DNA"/>
</dbReference>
<dbReference type="Proteomes" id="UP000790709">
    <property type="component" value="Unassembled WGS sequence"/>
</dbReference>
<evidence type="ECO:0000313" key="2">
    <source>
        <dbReference type="Proteomes" id="UP000790709"/>
    </source>
</evidence>
<evidence type="ECO:0000313" key="1">
    <source>
        <dbReference type="EMBL" id="KAH7930358.1"/>
    </source>
</evidence>
<comment type="caution">
    <text evidence="1">The sequence shown here is derived from an EMBL/GenBank/DDBJ whole genome shotgun (WGS) entry which is preliminary data.</text>
</comment>
<accession>A0ACB8C079</accession>
<reference evidence="1" key="1">
    <citation type="journal article" date="2021" name="New Phytol.">
        <title>Evolutionary innovations through gain and loss of genes in the ectomycorrhizal Boletales.</title>
        <authorList>
            <person name="Wu G."/>
            <person name="Miyauchi S."/>
            <person name="Morin E."/>
            <person name="Kuo A."/>
            <person name="Drula E."/>
            <person name="Varga T."/>
            <person name="Kohler A."/>
            <person name="Feng B."/>
            <person name="Cao Y."/>
            <person name="Lipzen A."/>
            <person name="Daum C."/>
            <person name="Hundley H."/>
            <person name="Pangilinan J."/>
            <person name="Johnson J."/>
            <person name="Barry K."/>
            <person name="LaButti K."/>
            <person name="Ng V."/>
            <person name="Ahrendt S."/>
            <person name="Min B."/>
            <person name="Choi I.G."/>
            <person name="Park H."/>
            <person name="Plett J.M."/>
            <person name="Magnuson J."/>
            <person name="Spatafora J.W."/>
            <person name="Nagy L.G."/>
            <person name="Henrissat B."/>
            <person name="Grigoriev I.V."/>
            <person name="Yang Z.L."/>
            <person name="Xu J."/>
            <person name="Martin F.M."/>
        </authorList>
    </citation>
    <scope>NUCLEOTIDE SEQUENCE</scope>
    <source>
        <strain evidence="1">KUC20120723A-06</strain>
    </source>
</reference>
<proteinExistence type="predicted"/>
<gene>
    <name evidence="1" type="ORF">BV22DRAFT_75069</name>
</gene>
<sequence length="182" mass="20136">MHHTPHIASYALTGTSCRSGLRGIKSALLESWTPSRSKSSNAVTDNMLFKISSALTLLSLIAVAWSHECVRSKPIKGAKWQLHTYTIDNCVTHNGNPKVYYGGAPKTYCSCYELEGAEVEGKNDLASFSFTTEEQPGQRLEFFAGKSCSGKSLGKSPVRRGSWQSDWQENHFHKKALSFQIC</sequence>
<protein>
    <submittedName>
        <fullName evidence="1">Uncharacterized protein</fullName>
    </submittedName>
</protein>
<name>A0ACB8C079_9AGAM</name>
<organism evidence="1 2">
    <name type="scientific">Leucogyrophana mollusca</name>
    <dbReference type="NCBI Taxonomy" id="85980"/>
    <lineage>
        <taxon>Eukaryota</taxon>
        <taxon>Fungi</taxon>
        <taxon>Dikarya</taxon>
        <taxon>Basidiomycota</taxon>
        <taxon>Agaricomycotina</taxon>
        <taxon>Agaricomycetes</taxon>
        <taxon>Agaricomycetidae</taxon>
        <taxon>Boletales</taxon>
        <taxon>Boletales incertae sedis</taxon>
        <taxon>Leucogyrophana</taxon>
    </lineage>
</organism>
<keyword evidence="2" id="KW-1185">Reference proteome</keyword>